<dbReference type="AlphaFoldDB" id="A0A0N5AQT6"/>
<sequence>MLDALTLMQKPGHNSEVSFYELYMKSGINARIPKMYFGEKFSDTCSQGLLILEDVGSDCAVSKPFEILSVDEIKQVLKLLAALNAFSLKNPEYTKIGEQTMASVMTYFAEKNILGTLLKSSTLGDERLTELYNKLMEYESVLKDLSVFETVAAECGLPSMLVHGDLWSSNVMWKKNVDGTRNLAGIVDWQLKNSFLKLYAHAMAQVLPVFGTLAEADIKARFPDRKDEFIAAMKRKTKGLLEDILINLKKNYLVQN</sequence>
<dbReference type="InterPro" id="IPR052961">
    <property type="entry name" value="Oxido-Kinase-like_Enzymes"/>
</dbReference>
<dbReference type="Pfam" id="PF07914">
    <property type="entry name" value="DUF1679"/>
    <property type="match status" value="1"/>
</dbReference>
<evidence type="ECO:0000313" key="3">
    <source>
        <dbReference type="WBParaSite" id="SMUV_0000706101-mRNA-1"/>
    </source>
</evidence>
<dbReference type="PANTHER" id="PTHR23020">
    <property type="entry name" value="UNCHARACTERIZED NUCLEAR HORMONE RECEPTOR-RELATED"/>
    <property type="match status" value="1"/>
</dbReference>
<dbReference type="InterPro" id="IPR012877">
    <property type="entry name" value="Dhs-27"/>
</dbReference>
<reference evidence="3" key="1">
    <citation type="submission" date="2017-02" db="UniProtKB">
        <authorList>
            <consortium name="WormBaseParasite"/>
        </authorList>
    </citation>
    <scope>IDENTIFICATION</scope>
</reference>
<dbReference type="SMART" id="SM00587">
    <property type="entry name" value="CHK"/>
    <property type="match status" value="1"/>
</dbReference>
<dbReference type="Gene3D" id="3.90.1200.10">
    <property type="match status" value="1"/>
</dbReference>
<keyword evidence="2" id="KW-1185">Reference proteome</keyword>
<dbReference type="WBParaSite" id="SMUV_0000706101-mRNA-1">
    <property type="protein sequence ID" value="SMUV_0000706101-mRNA-1"/>
    <property type="gene ID" value="SMUV_0000706101"/>
</dbReference>
<dbReference type="InterPro" id="IPR015897">
    <property type="entry name" value="CHK_kinase-like"/>
</dbReference>
<dbReference type="Proteomes" id="UP000046393">
    <property type="component" value="Unplaced"/>
</dbReference>
<dbReference type="PANTHER" id="PTHR23020:SF41">
    <property type="entry name" value="AMINOGLYCOSIDE PHOSPHOTRANSFERASE DOMAIN-CONTAINING PROTEIN"/>
    <property type="match status" value="1"/>
</dbReference>
<name>A0A0N5AQT6_9BILA</name>
<evidence type="ECO:0000313" key="2">
    <source>
        <dbReference type="Proteomes" id="UP000046393"/>
    </source>
</evidence>
<proteinExistence type="predicted"/>
<accession>A0A0N5AQT6</accession>
<protein>
    <submittedName>
        <fullName evidence="3">CHK domain-containing protein</fullName>
    </submittedName>
</protein>
<dbReference type="InterPro" id="IPR011009">
    <property type="entry name" value="Kinase-like_dom_sf"/>
</dbReference>
<dbReference type="STRING" id="451379.A0A0N5AQT6"/>
<dbReference type="SUPFAM" id="SSF56112">
    <property type="entry name" value="Protein kinase-like (PK-like)"/>
    <property type="match status" value="1"/>
</dbReference>
<feature type="domain" description="CHK kinase-like" evidence="1">
    <location>
        <begin position="50"/>
        <end position="209"/>
    </location>
</feature>
<evidence type="ECO:0000259" key="1">
    <source>
        <dbReference type="SMART" id="SM00587"/>
    </source>
</evidence>
<organism evidence="2 3">
    <name type="scientific">Syphacia muris</name>
    <dbReference type="NCBI Taxonomy" id="451379"/>
    <lineage>
        <taxon>Eukaryota</taxon>
        <taxon>Metazoa</taxon>
        <taxon>Ecdysozoa</taxon>
        <taxon>Nematoda</taxon>
        <taxon>Chromadorea</taxon>
        <taxon>Rhabditida</taxon>
        <taxon>Spirurina</taxon>
        <taxon>Oxyuridomorpha</taxon>
        <taxon>Oxyuroidea</taxon>
        <taxon>Oxyuridae</taxon>
        <taxon>Syphacia</taxon>
    </lineage>
</organism>